<dbReference type="OrthoDB" id="685909at2759"/>
<dbReference type="EMBL" id="BJWL01000001">
    <property type="protein sequence ID" value="GFY81052.1"/>
    <property type="molecule type" value="Genomic_DNA"/>
</dbReference>
<accession>A0A7J0E449</accession>
<organism evidence="2 3">
    <name type="scientific">Actinidia rufa</name>
    <dbReference type="NCBI Taxonomy" id="165716"/>
    <lineage>
        <taxon>Eukaryota</taxon>
        <taxon>Viridiplantae</taxon>
        <taxon>Streptophyta</taxon>
        <taxon>Embryophyta</taxon>
        <taxon>Tracheophyta</taxon>
        <taxon>Spermatophyta</taxon>
        <taxon>Magnoliopsida</taxon>
        <taxon>eudicotyledons</taxon>
        <taxon>Gunneridae</taxon>
        <taxon>Pentapetalae</taxon>
        <taxon>asterids</taxon>
        <taxon>Ericales</taxon>
        <taxon>Actinidiaceae</taxon>
        <taxon>Actinidia</taxon>
    </lineage>
</organism>
<dbReference type="AlphaFoldDB" id="A0A7J0E449"/>
<gene>
    <name evidence="2" type="ORF">Acr_01g0008610</name>
</gene>
<reference evidence="2 3" key="1">
    <citation type="submission" date="2019-07" db="EMBL/GenBank/DDBJ databases">
        <title>De Novo Assembly of kiwifruit Actinidia rufa.</title>
        <authorList>
            <person name="Sugita-Konishi S."/>
            <person name="Sato K."/>
            <person name="Mori E."/>
            <person name="Abe Y."/>
            <person name="Kisaki G."/>
            <person name="Hamano K."/>
            <person name="Suezawa K."/>
            <person name="Otani M."/>
            <person name="Fukuda T."/>
            <person name="Manabe T."/>
            <person name="Gomi K."/>
            <person name="Tabuchi M."/>
            <person name="Akimitsu K."/>
            <person name="Kataoka I."/>
        </authorList>
    </citation>
    <scope>NUCLEOTIDE SEQUENCE [LARGE SCALE GENOMIC DNA]</scope>
    <source>
        <strain evidence="3">cv. Fuchu</strain>
    </source>
</reference>
<proteinExistence type="predicted"/>
<sequence>MDDVITQLPSSPREDPLSPECSPSVATPPPIEREINIMTQGELDCLRESYSFPPLSIQIRLPEVNENIASTCLGEVSFYEASFHASLRLPLYPISRRILYLYNICPPSSFPMHGEVSFAQWCYGKRCNKSLVLSMTGQERLDRILNSLVGGDFHLIKEVLKSKSFHKCFKLTPQSMTSSGRDILTGGAPPVAGDEGRAHARALARRPGQIHGYLRAQIRWYYLHSFPKYESGGEGGNHWREMPLDNIPDIMPYKKGKAASDAKKKGPMSPFEEKKKRYFVKFPAKARASPNKLTSKAVTSPTTEESTSANPGVILGLNASILQNPIVTEKLLEGMIPPLNKEEVGKLDLD</sequence>
<comment type="caution">
    <text evidence="2">The sequence shown here is derived from an EMBL/GenBank/DDBJ whole genome shotgun (WGS) entry which is preliminary data.</text>
</comment>
<keyword evidence="3" id="KW-1185">Reference proteome</keyword>
<dbReference type="Proteomes" id="UP000585474">
    <property type="component" value="Unassembled WGS sequence"/>
</dbReference>
<protein>
    <submittedName>
        <fullName evidence="2">Uncharacterized protein</fullName>
    </submittedName>
</protein>
<feature type="region of interest" description="Disordered" evidence="1">
    <location>
        <begin position="290"/>
        <end position="310"/>
    </location>
</feature>
<evidence type="ECO:0000256" key="1">
    <source>
        <dbReference type="SAM" id="MobiDB-lite"/>
    </source>
</evidence>
<feature type="compositionally biased region" description="Polar residues" evidence="1">
    <location>
        <begin position="291"/>
        <end position="310"/>
    </location>
</feature>
<evidence type="ECO:0000313" key="2">
    <source>
        <dbReference type="EMBL" id="GFY81052.1"/>
    </source>
</evidence>
<feature type="region of interest" description="Disordered" evidence="1">
    <location>
        <begin position="1"/>
        <end position="29"/>
    </location>
</feature>
<name>A0A7J0E449_9ERIC</name>
<evidence type="ECO:0000313" key="3">
    <source>
        <dbReference type="Proteomes" id="UP000585474"/>
    </source>
</evidence>